<evidence type="ECO:0000313" key="2">
    <source>
        <dbReference type="EMBL" id="SHO62232.1"/>
    </source>
</evidence>
<sequence>MKRKVRKKPEQEPEKEPVVIMVDKEKAVENEKEKMSPVEKERQGMKTEEPGEAMTPLKK</sequence>
<evidence type="ECO:0000256" key="1">
    <source>
        <dbReference type="SAM" id="MobiDB-lite"/>
    </source>
</evidence>
<gene>
    <name evidence="2" type="ORF">SAMN04488108_2004</name>
</gene>
<dbReference type="RefSeq" id="WP_073571622.1">
    <property type="nucleotide sequence ID" value="NZ_FRXN01000002.1"/>
</dbReference>
<feature type="region of interest" description="Disordered" evidence="1">
    <location>
        <begin position="26"/>
        <end position="59"/>
    </location>
</feature>
<evidence type="ECO:0000313" key="3">
    <source>
        <dbReference type="Proteomes" id="UP000184609"/>
    </source>
</evidence>
<dbReference type="EMBL" id="FRXN01000002">
    <property type="protein sequence ID" value="SHO62232.1"/>
    <property type="molecule type" value="Genomic_DNA"/>
</dbReference>
<dbReference type="STRING" id="1073327.SAMN04488108_2004"/>
<dbReference type="Proteomes" id="UP000184609">
    <property type="component" value="Unassembled WGS sequence"/>
</dbReference>
<proteinExistence type="predicted"/>
<keyword evidence="3" id="KW-1185">Reference proteome</keyword>
<feature type="compositionally biased region" description="Basic and acidic residues" evidence="1">
    <location>
        <begin position="26"/>
        <end position="49"/>
    </location>
</feature>
<reference evidence="3" key="1">
    <citation type="submission" date="2016-12" db="EMBL/GenBank/DDBJ databases">
        <authorList>
            <person name="Varghese N."/>
            <person name="Submissions S."/>
        </authorList>
    </citation>
    <scope>NUCLEOTIDE SEQUENCE [LARGE SCALE GENOMIC DNA]</scope>
    <source>
        <strain evidence="3">DSM 25035</strain>
    </source>
</reference>
<organism evidence="2 3">
    <name type="scientific">Algoriphagus zhangzhouensis</name>
    <dbReference type="NCBI Taxonomy" id="1073327"/>
    <lineage>
        <taxon>Bacteria</taxon>
        <taxon>Pseudomonadati</taxon>
        <taxon>Bacteroidota</taxon>
        <taxon>Cytophagia</taxon>
        <taxon>Cytophagales</taxon>
        <taxon>Cyclobacteriaceae</taxon>
        <taxon>Algoriphagus</taxon>
    </lineage>
</organism>
<dbReference type="OrthoDB" id="828192at2"/>
<name>A0A1M7ZBK9_9BACT</name>
<dbReference type="AlphaFoldDB" id="A0A1M7ZBK9"/>
<protein>
    <submittedName>
        <fullName evidence="2">Uncharacterized protein</fullName>
    </submittedName>
</protein>
<accession>A0A1M7ZBK9</accession>